<dbReference type="Gene3D" id="2.70.170.10">
    <property type="entry name" value="Neurotransmitter-gated ion-channel ligand-binding domain"/>
    <property type="match status" value="1"/>
</dbReference>
<name>A0A3M6UQ01_POCDA</name>
<sequence>MFLLVCSASAVEEKLRNNIMKDYNKKARPVIKETDVVHIFIDIALLQLMKVVSHRLHSAALLQVKVNIALAETTRLQNLLVKSIKLNSLSI</sequence>
<dbReference type="InterPro" id="IPR036734">
    <property type="entry name" value="Neur_chan_lig-bd_sf"/>
</dbReference>
<evidence type="ECO:0000313" key="2">
    <source>
        <dbReference type="Proteomes" id="UP000275408"/>
    </source>
</evidence>
<keyword evidence="2" id="KW-1185">Reference proteome</keyword>
<evidence type="ECO:0008006" key="3">
    <source>
        <dbReference type="Google" id="ProtNLM"/>
    </source>
</evidence>
<gene>
    <name evidence="1" type="ORF">pdam_00019090</name>
</gene>
<dbReference type="GO" id="GO:0005230">
    <property type="term" value="F:extracellular ligand-gated monoatomic ion channel activity"/>
    <property type="evidence" value="ECO:0007669"/>
    <property type="project" value="InterPro"/>
</dbReference>
<reference evidence="1 2" key="1">
    <citation type="journal article" date="2018" name="Sci. Rep.">
        <title>Comparative analysis of the Pocillopora damicornis genome highlights role of immune system in coral evolution.</title>
        <authorList>
            <person name="Cunning R."/>
            <person name="Bay R.A."/>
            <person name="Gillette P."/>
            <person name="Baker A.C."/>
            <person name="Traylor-Knowles N."/>
        </authorList>
    </citation>
    <scope>NUCLEOTIDE SEQUENCE [LARGE SCALE GENOMIC DNA]</scope>
    <source>
        <strain evidence="1">RSMAS</strain>
        <tissue evidence="1">Whole animal</tissue>
    </source>
</reference>
<proteinExistence type="predicted"/>
<organism evidence="1 2">
    <name type="scientific">Pocillopora damicornis</name>
    <name type="common">Cauliflower coral</name>
    <name type="synonym">Millepora damicornis</name>
    <dbReference type="NCBI Taxonomy" id="46731"/>
    <lineage>
        <taxon>Eukaryota</taxon>
        <taxon>Metazoa</taxon>
        <taxon>Cnidaria</taxon>
        <taxon>Anthozoa</taxon>
        <taxon>Hexacorallia</taxon>
        <taxon>Scleractinia</taxon>
        <taxon>Astrocoeniina</taxon>
        <taxon>Pocilloporidae</taxon>
        <taxon>Pocillopora</taxon>
    </lineage>
</organism>
<comment type="caution">
    <text evidence="1">The sequence shown here is derived from an EMBL/GenBank/DDBJ whole genome shotgun (WGS) entry which is preliminary data.</text>
</comment>
<dbReference type="EMBL" id="RCHS01001019">
    <property type="protein sequence ID" value="RMX55705.1"/>
    <property type="molecule type" value="Genomic_DNA"/>
</dbReference>
<dbReference type="GO" id="GO:0016020">
    <property type="term" value="C:membrane"/>
    <property type="evidence" value="ECO:0007669"/>
    <property type="project" value="InterPro"/>
</dbReference>
<accession>A0A3M6UQ01</accession>
<evidence type="ECO:0000313" key="1">
    <source>
        <dbReference type="EMBL" id="RMX55705.1"/>
    </source>
</evidence>
<dbReference type="Proteomes" id="UP000275408">
    <property type="component" value="Unassembled WGS sequence"/>
</dbReference>
<dbReference type="SUPFAM" id="SSF63712">
    <property type="entry name" value="Nicotinic receptor ligand binding domain-like"/>
    <property type="match status" value="1"/>
</dbReference>
<protein>
    <recommendedName>
        <fullName evidence="3">Neurotransmitter-gated ion-channel ligand-binding domain-containing protein</fullName>
    </recommendedName>
</protein>
<dbReference type="AlphaFoldDB" id="A0A3M6UQ01"/>